<feature type="compositionally biased region" description="Gly residues" evidence="3">
    <location>
        <begin position="358"/>
        <end position="378"/>
    </location>
</feature>
<dbReference type="SUPFAM" id="SSF140459">
    <property type="entry name" value="PE/PPE dimer-like"/>
    <property type="match status" value="1"/>
</dbReference>
<feature type="compositionally biased region" description="Gly residues" evidence="3">
    <location>
        <begin position="215"/>
        <end position="232"/>
    </location>
</feature>
<comment type="caution">
    <text evidence="5">The sequence shown here is derived from an EMBL/GenBank/DDBJ whole genome shotgun (WGS) entry which is preliminary data.</text>
</comment>
<name>A0A4R7UTL8_9PSEU</name>
<sequence length="467" mass="46322">MGHRWRGYEHPELYDMINEGPGAQASDPQTTYWQNLATELTQVDEELNSKLTSLGSRWEGKAAESAQTGLTPLASWASDAETGASVMKVSSEDQGQFVSDARASMPEPVPVTTPAPSGWDVAAAAGAALLGNPGPALDVANQANDHEAEEAAKNEAEQKAVETMQTYESSSTWNRTTLGTFVPPPDVVVSTPAPQGSATGVIFGAPTVRAVSGDNSGGTKPGGKSNTGGPGGSVPPPNVNGGQGNGNGNGGNGGGNGGGGDGQVQPPNVRPGEPGTTTPSDVLTPLPTNPGNGPLPTPGPGPNPLPPNPNPNPFPPGGGGPFPPFGGGDPSNAGDIARRPLPPLKPGLLPVESTPFGRPGGPGGLPGGTPGGPGGFGAFDGERAPSQIGRGGVLGGAPGEGGVVRSGPGAAGAAGARGANGVHGPVGAGGRRADGEEDDEHYSPDYLLEEDDVFGDDRRVSPTVIGE</sequence>
<accession>A0A4R7UTL8</accession>
<dbReference type="RefSeq" id="WP_133908454.1">
    <property type="nucleotide sequence ID" value="NZ_SOCP01000024.1"/>
</dbReference>
<feature type="compositionally biased region" description="Pro residues" evidence="3">
    <location>
        <begin position="293"/>
        <end position="324"/>
    </location>
</feature>
<dbReference type="Gene3D" id="1.20.1260.20">
    <property type="entry name" value="PPE superfamily"/>
    <property type="match status" value="1"/>
</dbReference>
<feature type="compositionally biased region" description="Gly residues" evidence="3">
    <location>
        <begin position="241"/>
        <end position="262"/>
    </location>
</feature>
<feature type="coiled-coil region" evidence="2">
    <location>
        <begin position="139"/>
        <end position="166"/>
    </location>
</feature>
<reference evidence="5 6" key="1">
    <citation type="submission" date="2019-03" db="EMBL/GenBank/DDBJ databases">
        <title>Genomic Encyclopedia of Archaeal and Bacterial Type Strains, Phase II (KMG-II): from individual species to whole genera.</title>
        <authorList>
            <person name="Goeker M."/>
        </authorList>
    </citation>
    <scope>NUCLEOTIDE SEQUENCE [LARGE SCALE GENOMIC DNA]</scope>
    <source>
        <strain evidence="5 6">DSM 45499</strain>
    </source>
</reference>
<evidence type="ECO:0000259" key="4">
    <source>
        <dbReference type="Pfam" id="PF00823"/>
    </source>
</evidence>
<dbReference type="EMBL" id="SOCP01000024">
    <property type="protein sequence ID" value="TDV40003.1"/>
    <property type="molecule type" value="Genomic_DNA"/>
</dbReference>
<evidence type="ECO:0000256" key="2">
    <source>
        <dbReference type="SAM" id="Coils"/>
    </source>
</evidence>
<evidence type="ECO:0000256" key="1">
    <source>
        <dbReference type="ARBA" id="ARBA00010652"/>
    </source>
</evidence>
<feature type="compositionally biased region" description="Low complexity" evidence="3">
    <location>
        <begin position="413"/>
        <end position="423"/>
    </location>
</feature>
<dbReference type="OrthoDB" id="3682216at2"/>
<evidence type="ECO:0000313" key="5">
    <source>
        <dbReference type="EMBL" id="TDV40003.1"/>
    </source>
</evidence>
<dbReference type="InterPro" id="IPR000030">
    <property type="entry name" value="PPE_dom"/>
</dbReference>
<gene>
    <name evidence="5" type="ORF">CLV71_12420</name>
</gene>
<evidence type="ECO:0000256" key="3">
    <source>
        <dbReference type="SAM" id="MobiDB-lite"/>
    </source>
</evidence>
<comment type="similarity">
    <text evidence="1">Belongs to the mycobacterial PPE family.</text>
</comment>
<evidence type="ECO:0000313" key="6">
    <source>
        <dbReference type="Proteomes" id="UP000294927"/>
    </source>
</evidence>
<organism evidence="5 6">
    <name type="scientific">Actinophytocola oryzae</name>
    <dbReference type="NCBI Taxonomy" id="502181"/>
    <lineage>
        <taxon>Bacteria</taxon>
        <taxon>Bacillati</taxon>
        <taxon>Actinomycetota</taxon>
        <taxon>Actinomycetes</taxon>
        <taxon>Pseudonocardiales</taxon>
        <taxon>Pseudonocardiaceae</taxon>
    </lineage>
</organism>
<proteinExistence type="inferred from homology"/>
<dbReference type="Pfam" id="PF00823">
    <property type="entry name" value="PPE"/>
    <property type="match status" value="1"/>
</dbReference>
<feature type="region of interest" description="Disordered" evidence="3">
    <location>
        <begin position="212"/>
        <end position="467"/>
    </location>
</feature>
<keyword evidence="2" id="KW-0175">Coiled coil</keyword>
<feature type="domain" description="PPE" evidence="4">
    <location>
        <begin position="16"/>
        <end position="171"/>
    </location>
</feature>
<protein>
    <submittedName>
        <fullName evidence="5">PPE family protein</fullName>
    </submittedName>
</protein>
<dbReference type="InterPro" id="IPR038332">
    <property type="entry name" value="PPE_sf"/>
</dbReference>
<dbReference type="Proteomes" id="UP000294927">
    <property type="component" value="Unassembled WGS sequence"/>
</dbReference>
<keyword evidence="6" id="KW-1185">Reference proteome</keyword>
<dbReference type="AlphaFoldDB" id="A0A4R7UTL8"/>
<feature type="compositionally biased region" description="Gly residues" evidence="3">
    <location>
        <begin position="389"/>
        <end position="412"/>
    </location>
</feature>